<evidence type="ECO:0000313" key="2">
    <source>
        <dbReference type="EMBL" id="GAH47955.1"/>
    </source>
</evidence>
<dbReference type="Gene3D" id="3.90.650.10">
    <property type="entry name" value="PurM-like C-terminal domain"/>
    <property type="match status" value="1"/>
</dbReference>
<proteinExistence type="predicted"/>
<dbReference type="EMBL" id="BARU01022895">
    <property type="protein sequence ID" value="GAH47955.1"/>
    <property type="molecule type" value="Genomic_DNA"/>
</dbReference>
<dbReference type="Pfam" id="PF02769">
    <property type="entry name" value="AIRS_C"/>
    <property type="match status" value="1"/>
</dbReference>
<dbReference type="GO" id="GO:0006189">
    <property type="term" value="P:'de novo' IMP biosynthetic process"/>
    <property type="evidence" value="ECO:0007669"/>
    <property type="project" value="InterPro"/>
</dbReference>
<dbReference type="AlphaFoldDB" id="X1GSX6"/>
<evidence type="ECO:0000259" key="1">
    <source>
        <dbReference type="Pfam" id="PF02769"/>
    </source>
</evidence>
<feature type="non-terminal residue" evidence="2">
    <location>
        <position position="1"/>
    </location>
</feature>
<sequence length="253" mass="26895">ALLDNFCWGNCEKPDRLGSLVLAAKACYDVAVAFGTPFISGKDSLNNEFATDSETIAIPPTLLISALGLVDDIRRCVTMDLKEPGNPVYLVGLTKDELGGSHWYALEKAVGRHVPRVDLKLAPRIFAAVHAAIAAGSVRACHDLSEGGLAVAAAEMAFAADLGLEIDLAAVPREHVLNGDGRILFSESTTRFLVEVARSRVAEFEKALAGVPCTRVGEVTKNGRLVVRGVGGKTVVEAACDCLRSAWKKPLAW</sequence>
<dbReference type="InterPro" id="IPR010074">
    <property type="entry name" value="PRibForGlyAmidine_synth_PurL"/>
</dbReference>
<dbReference type="SUPFAM" id="SSF55326">
    <property type="entry name" value="PurM N-terminal domain-like"/>
    <property type="match status" value="1"/>
</dbReference>
<comment type="caution">
    <text evidence="2">The sequence shown here is derived from an EMBL/GenBank/DDBJ whole genome shotgun (WGS) entry which is preliminary data.</text>
</comment>
<dbReference type="InterPro" id="IPR036921">
    <property type="entry name" value="PurM-like_N_sf"/>
</dbReference>
<dbReference type="SUPFAM" id="SSF56042">
    <property type="entry name" value="PurM C-terminal domain-like"/>
    <property type="match status" value="1"/>
</dbReference>
<protein>
    <recommendedName>
        <fullName evidence="1">PurM-like C-terminal domain-containing protein</fullName>
    </recommendedName>
</protein>
<dbReference type="Gene3D" id="3.30.1330.10">
    <property type="entry name" value="PurM-like, N-terminal domain"/>
    <property type="match status" value="1"/>
</dbReference>
<dbReference type="InterPro" id="IPR010918">
    <property type="entry name" value="PurM-like_C_dom"/>
</dbReference>
<organism evidence="2">
    <name type="scientific">marine sediment metagenome</name>
    <dbReference type="NCBI Taxonomy" id="412755"/>
    <lineage>
        <taxon>unclassified sequences</taxon>
        <taxon>metagenomes</taxon>
        <taxon>ecological metagenomes</taxon>
    </lineage>
</organism>
<accession>X1GSX6</accession>
<dbReference type="GO" id="GO:0004642">
    <property type="term" value="F:phosphoribosylformylglycinamidine synthase activity"/>
    <property type="evidence" value="ECO:0007669"/>
    <property type="project" value="InterPro"/>
</dbReference>
<dbReference type="PANTHER" id="PTHR43555">
    <property type="entry name" value="PHOSPHORIBOSYLFORMYLGLYCINAMIDINE SYNTHASE SUBUNIT PURL"/>
    <property type="match status" value="1"/>
</dbReference>
<gene>
    <name evidence="2" type="ORF">S03H2_37231</name>
</gene>
<name>X1GSX6_9ZZZZ</name>
<dbReference type="CDD" id="cd02204">
    <property type="entry name" value="PurL_repeat2"/>
    <property type="match status" value="1"/>
</dbReference>
<dbReference type="PANTHER" id="PTHR43555:SF1">
    <property type="entry name" value="PHOSPHORIBOSYLFORMYLGLYCINAMIDINE SYNTHASE SUBUNIT PURL"/>
    <property type="match status" value="1"/>
</dbReference>
<dbReference type="InterPro" id="IPR036676">
    <property type="entry name" value="PurM-like_C_sf"/>
</dbReference>
<feature type="domain" description="PurM-like C-terminal" evidence="1">
    <location>
        <begin position="83"/>
        <end position="228"/>
    </location>
</feature>
<reference evidence="2" key="1">
    <citation type="journal article" date="2014" name="Front. Microbiol.">
        <title>High frequency of phylogenetically diverse reductive dehalogenase-homologous genes in deep subseafloor sedimentary metagenomes.</title>
        <authorList>
            <person name="Kawai M."/>
            <person name="Futagami T."/>
            <person name="Toyoda A."/>
            <person name="Takaki Y."/>
            <person name="Nishi S."/>
            <person name="Hori S."/>
            <person name="Arai W."/>
            <person name="Tsubouchi T."/>
            <person name="Morono Y."/>
            <person name="Uchiyama I."/>
            <person name="Ito T."/>
            <person name="Fujiyama A."/>
            <person name="Inagaki F."/>
            <person name="Takami H."/>
        </authorList>
    </citation>
    <scope>NUCLEOTIDE SEQUENCE</scope>
    <source>
        <strain evidence="2">Expedition CK06-06</strain>
    </source>
</reference>